<gene>
    <name evidence="3" type="ORF">GCM10009755_19690</name>
</gene>
<organism evidence="3 4">
    <name type="scientific">Brevibacterium samyangense</name>
    <dbReference type="NCBI Taxonomy" id="366888"/>
    <lineage>
        <taxon>Bacteria</taxon>
        <taxon>Bacillati</taxon>
        <taxon>Actinomycetota</taxon>
        <taxon>Actinomycetes</taxon>
        <taxon>Micrococcales</taxon>
        <taxon>Brevibacteriaceae</taxon>
        <taxon>Brevibacterium</taxon>
    </lineage>
</organism>
<feature type="compositionally biased region" description="Basic and acidic residues" evidence="1">
    <location>
        <begin position="259"/>
        <end position="272"/>
    </location>
</feature>
<dbReference type="Proteomes" id="UP001500755">
    <property type="component" value="Unassembled WGS sequence"/>
</dbReference>
<dbReference type="Pfam" id="PF13614">
    <property type="entry name" value="AAA_31"/>
    <property type="match status" value="1"/>
</dbReference>
<name>A0ABP5F0D3_9MICO</name>
<evidence type="ECO:0000256" key="1">
    <source>
        <dbReference type="SAM" id="MobiDB-lite"/>
    </source>
</evidence>
<dbReference type="PANTHER" id="PTHR13696:SF99">
    <property type="entry name" value="COBYRINIC ACID AC-DIAMIDE SYNTHASE"/>
    <property type="match status" value="1"/>
</dbReference>
<feature type="region of interest" description="Disordered" evidence="1">
    <location>
        <begin position="259"/>
        <end position="345"/>
    </location>
</feature>
<comment type="caution">
    <text evidence="3">The sequence shown here is derived from an EMBL/GenBank/DDBJ whole genome shotgun (WGS) entry which is preliminary data.</text>
</comment>
<keyword evidence="4" id="KW-1185">Reference proteome</keyword>
<dbReference type="PANTHER" id="PTHR13696">
    <property type="entry name" value="P-LOOP CONTAINING NUCLEOSIDE TRIPHOSPHATE HYDROLASE"/>
    <property type="match status" value="1"/>
</dbReference>
<feature type="domain" description="AAA" evidence="2">
    <location>
        <begin position="3"/>
        <end position="180"/>
    </location>
</feature>
<evidence type="ECO:0000259" key="2">
    <source>
        <dbReference type="Pfam" id="PF13614"/>
    </source>
</evidence>
<accession>A0ABP5F0D3</accession>
<dbReference type="SUPFAM" id="SSF52540">
    <property type="entry name" value="P-loop containing nucleoside triphosphate hydrolases"/>
    <property type="match status" value="1"/>
</dbReference>
<feature type="compositionally biased region" description="Polar residues" evidence="1">
    <location>
        <begin position="288"/>
        <end position="326"/>
    </location>
</feature>
<evidence type="ECO:0000313" key="4">
    <source>
        <dbReference type="Proteomes" id="UP001500755"/>
    </source>
</evidence>
<proteinExistence type="predicted"/>
<reference evidence="4" key="1">
    <citation type="journal article" date="2019" name="Int. J. Syst. Evol. Microbiol.">
        <title>The Global Catalogue of Microorganisms (GCM) 10K type strain sequencing project: providing services to taxonomists for standard genome sequencing and annotation.</title>
        <authorList>
            <consortium name="The Broad Institute Genomics Platform"/>
            <consortium name="The Broad Institute Genome Sequencing Center for Infectious Disease"/>
            <person name="Wu L."/>
            <person name="Ma J."/>
        </authorList>
    </citation>
    <scope>NUCLEOTIDE SEQUENCE [LARGE SCALE GENOMIC DNA]</scope>
    <source>
        <strain evidence="4">JCM 14546</strain>
    </source>
</reference>
<evidence type="ECO:0000313" key="3">
    <source>
        <dbReference type="EMBL" id="GAA2009173.1"/>
    </source>
</evidence>
<dbReference type="Gene3D" id="3.40.50.300">
    <property type="entry name" value="P-loop containing nucleotide triphosphate hydrolases"/>
    <property type="match status" value="1"/>
</dbReference>
<dbReference type="InterPro" id="IPR025669">
    <property type="entry name" value="AAA_dom"/>
</dbReference>
<dbReference type="EMBL" id="BAAANO010000018">
    <property type="protein sequence ID" value="GAA2009173.1"/>
    <property type="molecule type" value="Genomic_DNA"/>
</dbReference>
<protein>
    <submittedName>
        <fullName evidence="3">ParA family protein</fullName>
    </submittedName>
</protein>
<dbReference type="InterPro" id="IPR050678">
    <property type="entry name" value="DNA_Partitioning_ATPase"/>
</dbReference>
<dbReference type="CDD" id="cd02042">
    <property type="entry name" value="ParAB_family"/>
    <property type="match status" value="1"/>
</dbReference>
<dbReference type="InterPro" id="IPR027417">
    <property type="entry name" value="P-loop_NTPase"/>
</dbReference>
<sequence length="345" mass="36618">MFVVSISSLKGGVGKTSVTLGLASAAFNRGISTLVVDMDPQADVSTGLGVPVSTEVDVADVLAAPKSRILDRGIVPSAWAEEHTGRVDVIPGSPRAAEFDRPSLSDRYLRRMRDALAKIGTRYRLVLIDCPPSLNGLTRAAWTASDQVAVVTEPGLFSVAAADRALRAAEELRSRNDSDLTPLGVIVNRMRPSSLEHTYRVNELKEMFGDLVVDPQIPERTVLQQAQGSARPIHQWPGKPAAEIAAAFDGILDRVLRAESEQKSRRASRAAEQETPPSESDPKAPATPQANGRATDSAEAPTTSGTEATVPSAAGSSGATTPGTSKRLSDPPPTMPMRIVDDSKR</sequence>